<feature type="compositionally biased region" description="Pro residues" evidence="1">
    <location>
        <begin position="1"/>
        <end position="12"/>
    </location>
</feature>
<accession>A0A2L0EV92</accession>
<dbReference type="RefSeq" id="WP_159397189.1">
    <property type="nucleotide sequence ID" value="NZ_CP012673.1"/>
</dbReference>
<gene>
    <name evidence="2" type="ORF">SOCE26_046610</name>
</gene>
<evidence type="ECO:0000313" key="3">
    <source>
        <dbReference type="Proteomes" id="UP000238348"/>
    </source>
</evidence>
<dbReference type="AlphaFoldDB" id="A0A2L0EV92"/>
<evidence type="ECO:0008006" key="4">
    <source>
        <dbReference type="Google" id="ProtNLM"/>
    </source>
</evidence>
<sequence>MSPSPYPAPPACSNPQLGAQATQALGRAPPPPVAAHLATCSACGLQRATFADLDTHVVSPSPDLRARLRRLALGRFPART</sequence>
<proteinExistence type="predicted"/>
<dbReference type="EMBL" id="CP012673">
    <property type="protein sequence ID" value="AUX43217.1"/>
    <property type="molecule type" value="Genomic_DNA"/>
</dbReference>
<organism evidence="2 3">
    <name type="scientific">Sorangium cellulosum</name>
    <name type="common">Polyangium cellulosum</name>
    <dbReference type="NCBI Taxonomy" id="56"/>
    <lineage>
        <taxon>Bacteria</taxon>
        <taxon>Pseudomonadati</taxon>
        <taxon>Myxococcota</taxon>
        <taxon>Polyangia</taxon>
        <taxon>Polyangiales</taxon>
        <taxon>Polyangiaceae</taxon>
        <taxon>Sorangium</taxon>
    </lineage>
</organism>
<dbReference type="Proteomes" id="UP000238348">
    <property type="component" value="Chromosome"/>
</dbReference>
<name>A0A2L0EV92_SORCE</name>
<protein>
    <recommendedName>
        <fullName evidence="4">Zinc-finger domain-containing protein</fullName>
    </recommendedName>
</protein>
<reference evidence="2 3" key="1">
    <citation type="submission" date="2015-09" db="EMBL/GenBank/DDBJ databases">
        <title>Sorangium comparison.</title>
        <authorList>
            <person name="Zaburannyi N."/>
            <person name="Bunk B."/>
            <person name="Overmann J."/>
            <person name="Mueller R."/>
        </authorList>
    </citation>
    <scope>NUCLEOTIDE SEQUENCE [LARGE SCALE GENOMIC DNA]</scope>
    <source>
        <strain evidence="2 3">So ce26</strain>
    </source>
</reference>
<feature type="region of interest" description="Disordered" evidence="1">
    <location>
        <begin position="1"/>
        <end position="31"/>
    </location>
</feature>
<evidence type="ECO:0000256" key="1">
    <source>
        <dbReference type="SAM" id="MobiDB-lite"/>
    </source>
</evidence>
<evidence type="ECO:0000313" key="2">
    <source>
        <dbReference type="EMBL" id="AUX43217.1"/>
    </source>
</evidence>